<feature type="domain" description="BBS7 platform" evidence="3">
    <location>
        <begin position="148"/>
        <end position="251"/>
    </location>
</feature>
<dbReference type="EMBL" id="CAJNOL010009358">
    <property type="protein sequence ID" value="CAF1642835.1"/>
    <property type="molecule type" value="Genomic_DNA"/>
</dbReference>
<evidence type="ECO:0000313" key="5">
    <source>
        <dbReference type="EMBL" id="CAF1642835.1"/>
    </source>
</evidence>
<reference evidence="5" key="1">
    <citation type="submission" date="2021-02" db="EMBL/GenBank/DDBJ databases">
        <authorList>
            <person name="Nowell W R."/>
        </authorList>
    </citation>
    <scope>NUCLEOTIDE SEQUENCE</scope>
</reference>
<dbReference type="Proteomes" id="UP000663854">
    <property type="component" value="Unassembled WGS sequence"/>
</dbReference>
<dbReference type="Proteomes" id="UP000663870">
    <property type="component" value="Unassembled WGS sequence"/>
</dbReference>
<dbReference type="Pfam" id="PF23360">
    <property type="entry name" value="BBS7_GAE"/>
    <property type="match status" value="1"/>
</dbReference>
<proteinExistence type="predicted"/>
<evidence type="ECO:0000313" key="6">
    <source>
        <dbReference type="Proteomes" id="UP000663870"/>
    </source>
</evidence>
<feature type="domain" description="BBS7 helical hairpin" evidence="1">
    <location>
        <begin position="255"/>
        <end position="358"/>
    </location>
</feature>
<comment type="caution">
    <text evidence="5">The sequence shown here is derived from an EMBL/GenBank/DDBJ whole genome shotgun (WGS) entry which is preliminary data.</text>
</comment>
<dbReference type="PANTHER" id="PTHR16074">
    <property type="entry name" value="BARDET-BIEDL SYNDROME 7 PROTEIN"/>
    <property type="match status" value="1"/>
</dbReference>
<name>A0A816DSQ6_9BILA</name>
<dbReference type="GO" id="GO:0016020">
    <property type="term" value="C:membrane"/>
    <property type="evidence" value="ECO:0007669"/>
    <property type="project" value="TreeGrafter"/>
</dbReference>
<dbReference type="GO" id="GO:0034464">
    <property type="term" value="C:BBSome"/>
    <property type="evidence" value="ECO:0007669"/>
    <property type="project" value="TreeGrafter"/>
</dbReference>
<evidence type="ECO:0008006" key="7">
    <source>
        <dbReference type="Google" id="ProtNLM"/>
    </source>
</evidence>
<dbReference type="GO" id="GO:0008104">
    <property type="term" value="P:intracellular protein localization"/>
    <property type="evidence" value="ECO:0007669"/>
    <property type="project" value="TreeGrafter"/>
</dbReference>
<organism evidence="5 6">
    <name type="scientific">Rotaria sordida</name>
    <dbReference type="NCBI Taxonomy" id="392033"/>
    <lineage>
        <taxon>Eukaryota</taxon>
        <taxon>Metazoa</taxon>
        <taxon>Spiralia</taxon>
        <taxon>Gnathifera</taxon>
        <taxon>Rotifera</taxon>
        <taxon>Eurotatoria</taxon>
        <taxon>Bdelloidea</taxon>
        <taxon>Philodinida</taxon>
        <taxon>Philodinidae</taxon>
        <taxon>Rotaria</taxon>
    </lineage>
</organism>
<dbReference type="InterPro" id="IPR056333">
    <property type="entry name" value="BBS7_pf_dom"/>
</dbReference>
<evidence type="ECO:0000313" key="4">
    <source>
        <dbReference type="EMBL" id="CAF1463679.1"/>
    </source>
</evidence>
<dbReference type="GO" id="GO:0043005">
    <property type="term" value="C:neuron projection"/>
    <property type="evidence" value="ECO:0007669"/>
    <property type="project" value="TreeGrafter"/>
</dbReference>
<dbReference type="InterPro" id="IPR056334">
    <property type="entry name" value="BBS7_GAE_dom"/>
</dbReference>
<evidence type="ECO:0000259" key="1">
    <source>
        <dbReference type="Pfam" id="PF23349"/>
    </source>
</evidence>
<gene>
    <name evidence="5" type="ORF">JXQ802_LOCUS53454</name>
    <name evidence="4" type="ORF">PYM288_LOCUS37054</name>
</gene>
<dbReference type="PANTHER" id="PTHR16074:SF4">
    <property type="entry name" value="BARDET-BIEDL SYNDROME 7 PROTEIN"/>
    <property type="match status" value="1"/>
</dbReference>
<dbReference type="GO" id="GO:0060271">
    <property type="term" value="P:cilium assembly"/>
    <property type="evidence" value="ECO:0007669"/>
    <property type="project" value="TreeGrafter"/>
</dbReference>
<dbReference type="Pfam" id="PF23361">
    <property type="entry name" value="BBS7_pf"/>
    <property type="match status" value="1"/>
</dbReference>
<feature type="non-terminal residue" evidence="5">
    <location>
        <position position="1"/>
    </location>
</feature>
<accession>A0A816DSQ6</accession>
<dbReference type="GO" id="GO:0036064">
    <property type="term" value="C:ciliary basal body"/>
    <property type="evidence" value="ECO:0007669"/>
    <property type="project" value="TreeGrafter"/>
</dbReference>
<dbReference type="GO" id="GO:0005930">
    <property type="term" value="C:axoneme"/>
    <property type="evidence" value="ECO:0007669"/>
    <property type="project" value="TreeGrafter"/>
</dbReference>
<dbReference type="EMBL" id="CAJNOH010007691">
    <property type="protein sequence ID" value="CAF1463679.1"/>
    <property type="molecule type" value="Genomic_DNA"/>
</dbReference>
<dbReference type="AlphaFoldDB" id="A0A816DSQ6"/>
<keyword evidence="6" id="KW-1185">Reference proteome</keyword>
<dbReference type="InterPro" id="IPR056335">
    <property type="entry name" value="BBS7_hairpin"/>
</dbReference>
<protein>
    <recommendedName>
        <fullName evidence="7">Bardet-Biedl syndrome 7 protein</fullName>
    </recommendedName>
</protein>
<evidence type="ECO:0000259" key="2">
    <source>
        <dbReference type="Pfam" id="PF23360"/>
    </source>
</evidence>
<evidence type="ECO:0000259" key="3">
    <source>
        <dbReference type="Pfam" id="PF23361"/>
    </source>
</evidence>
<dbReference type="Pfam" id="PF23349">
    <property type="entry name" value="BBS7_hp"/>
    <property type="match status" value="1"/>
</dbReference>
<sequence length="372" mass="43118">SEIEELQRKLLSTHERYHDAIKSNTHAISTIREFRVNDRFELNRDDATYNLTIESEIPIDNVLLQCDVILDILDVEKNSAVMSFSDCDPKDNNAVLVTYRCQVNTTRLEMHVRTIEGHYGTLQLYITSKIQPRCSMLRRHIIKPLSLHQRSTISIDPNKRMNTMKITGSFSYAEIHSWIQFCLADVPERPPVDKENRLTYTNIFLQTQLECIYRQDEAIFRSENVSTISILKDVMSKKATEKKITLNITYELSNETIASTLSQMLPMIAHYKTLTDKYNLIEPLKELLMDGSSDDVLTPEHRHILNNADSIREQYKQTPVHLNRLCSMVADLFIDKHKFEGINVKAKIPALFDKLNTSFSQPQVFIDFFNSL</sequence>
<feature type="domain" description="BBS7 GAE" evidence="2">
    <location>
        <begin position="34"/>
        <end position="139"/>
    </location>
</feature>